<comment type="caution">
    <text evidence="1">The sequence shown here is derived from an EMBL/GenBank/DDBJ whole genome shotgun (WGS) entry which is preliminary data.</text>
</comment>
<dbReference type="EMBL" id="CM042021">
    <property type="protein sequence ID" value="KAI3817866.1"/>
    <property type="molecule type" value="Genomic_DNA"/>
</dbReference>
<organism evidence="1 2">
    <name type="scientific">Smallanthus sonchifolius</name>
    <dbReference type="NCBI Taxonomy" id="185202"/>
    <lineage>
        <taxon>Eukaryota</taxon>
        <taxon>Viridiplantae</taxon>
        <taxon>Streptophyta</taxon>
        <taxon>Embryophyta</taxon>
        <taxon>Tracheophyta</taxon>
        <taxon>Spermatophyta</taxon>
        <taxon>Magnoliopsida</taxon>
        <taxon>eudicotyledons</taxon>
        <taxon>Gunneridae</taxon>
        <taxon>Pentapetalae</taxon>
        <taxon>asterids</taxon>
        <taxon>campanulids</taxon>
        <taxon>Asterales</taxon>
        <taxon>Asteraceae</taxon>
        <taxon>Asteroideae</taxon>
        <taxon>Heliantheae alliance</taxon>
        <taxon>Millerieae</taxon>
        <taxon>Smallanthus</taxon>
    </lineage>
</organism>
<evidence type="ECO:0000313" key="1">
    <source>
        <dbReference type="EMBL" id="KAI3817866.1"/>
    </source>
</evidence>
<evidence type="ECO:0000313" key="2">
    <source>
        <dbReference type="Proteomes" id="UP001056120"/>
    </source>
</evidence>
<reference evidence="1 2" key="2">
    <citation type="journal article" date="2022" name="Mol. Ecol. Resour.">
        <title>The genomes of chicory, endive, great burdock and yacon provide insights into Asteraceae paleo-polyploidization history and plant inulin production.</title>
        <authorList>
            <person name="Fan W."/>
            <person name="Wang S."/>
            <person name="Wang H."/>
            <person name="Wang A."/>
            <person name="Jiang F."/>
            <person name="Liu H."/>
            <person name="Zhao H."/>
            <person name="Xu D."/>
            <person name="Zhang Y."/>
        </authorList>
    </citation>
    <scope>NUCLEOTIDE SEQUENCE [LARGE SCALE GENOMIC DNA]</scope>
    <source>
        <strain evidence="2">cv. Yunnan</strain>
        <tissue evidence="1">Leaves</tissue>
    </source>
</reference>
<proteinExistence type="predicted"/>
<keyword evidence="2" id="KW-1185">Reference proteome</keyword>
<dbReference type="Proteomes" id="UP001056120">
    <property type="component" value="Linkage Group LG04"/>
</dbReference>
<gene>
    <name evidence="1" type="ORF">L1987_11665</name>
</gene>
<protein>
    <submittedName>
        <fullName evidence="1">Uncharacterized protein</fullName>
    </submittedName>
</protein>
<name>A0ACB9JCH8_9ASTR</name>
<sequence>MQDPSNPNTKPPNAAPFPFKPSHHRRAHSEVNFRLPEDLDLVSDPIDAPSGSFEDIGSEEDLFSTYMNIEKIGSAFNHGGGVLDSARINNAAGEGGASDDNYGGGSGSGSGGVIDGEKSNTKPRHRHSNSVDSSSFWGEIIEAKKAMAPDKLVELMTVDPKRAKRILANRQSAARSKERKARYISELERKVQTLQTEATTLSAQLALFQRDTAGLSSENTELKIRLQAMEQQAQLSDALSEAMKHEVERLRMATGEIKNCSDGYNLGIHHNVQYNQPNFFRNQKQTEPPQYHHATQSNHHLLAATTAQQDPLGRFQGLDINNRGGSRPIKSEGVSISGSESSVETPLERDPILHKEHPLNTYSLLGEPSSPSLVDKEAAPCCQGHSSASRSRSHLPASHRRGWCFFPLILPAASSCLAWSIQQFLPASLLSKTKCPFPALTFSDVHLLQKKDMILE</sequence>
<accession>A0ACB9JCH8</accession>
<reference evidence="2" key="1">
    <citation type="journal article" date="2022" name="Mol. Ecol. Resour.">
        <title>The genomes of chicory, endive, great burdock and yacon provide insights into Asteraceae palaeo-polyploidization history and plant inulin production.</title>
        <authorList>
            <person name="Fan W."/>
            <person name="Wang S."/>
            <person name="Wang H."/>
            <person name="Wang A."/>
            <person name="Jiang F."/>
            <person name="Liu H."/>
            <person name="Zhao H."/>
            <person name="Xu D."/>
            <person name="Zhang Y."/>
        </authorList>
    </citation>
    <scope>NUCLEOTIDE SEQUENCE [LARGE SCALE GENOMIC DNA]</scope>
    <source>
        <strain evidence="2">cv. Yunnan</strain>
    </source>
</reference>